<accession>A0AAV4CQW9</accession>
<reference evidence="2 3" key="1">
    <citation type="journal article" date="2021" name="Elife">
        <title>Chloroplast acquisition without the gene transfer in kleptoplastic sea slugs, Plakobranchus ocellatus.</title>
        <authorList>
            <person name="Maeda T."/>
            <person name="Takahashi S."/>
            <person name="Yoshida T."/>
            <person name="Shimamura S."/>
            <person name="Takaki Y."/>
            <person name="Nagai Y."/>
            <person name="Toyoda A."/>
            <person name="Suzuki Y."/>
            <person name="Arimoto A."/>
            <person name="Ishii H."/>
            <person name="Satoh N."/>
            <person name="Nishiyama T."/>
            <person name="Hasebe M."/>
            <person name="Maruyama T."/>
            <person name="Minagawa J."/>
            <person name="Obokata J."/>
            <person name="Shigenobu S."/>
        </authorList>
    </citation>
    <scope>NUCLEOTIDE SEQUENCE [LARGE SCALE GENOMIC DNA]</scope>
</reference>
<organism evidence="2 3">
    <name type="scientific">Plakobranchus ocellatus</name>
    <dbReference type="NCBI Taxonomy" id="259542"/>
    <lineage>
        <taxon>Eukaryota</taxon>
        <taxon>Metazoa</taxon>
        <taxon>Spiralia</taxon>
        <taxon>Lophotrochozoa</taxon>
        <taxon>Mollusca</taxon>
        <taxon>Gastropoda</taxon>
        <taxon>Heterobranchia</taxon>
        <taxon>Euthyneura</taxon>
        <taxon>Panpulmonata</taxon>
        <taxon>Sacoglossa</taxon>
        <taxon>Placobranchoidea</taxon>
        <taxon>Plakobranchidae</taxon>
        <taxon>Plakobranchus</taxon>
    </lineage>
</organism>
<proteinExistence type="predicted"/>
<gene>
    <name evidence="2" type="ORF">PoB_006072500</name>
</gene>
<feature type="region of interest" description="Disordered" evidence="1">
    <location>
        <begin position="1"/>
        <end position="49"/>
    </location>
</feature>
<protein>
    <submittedName>
        <fullName evidence="2">Uncharacterized protein</fullName>
    </submittedName>
</protein>
<feature type="compositionally biased region" description="Acidic residues" evidence="1">
    <location>
        <begin position="1"/>
        <end position="20"/>
    </location>
</feature>
<dbReference type="EMBL" id="BLXT01006878">
    <property type="protein sequence ID" value="GFO34220.1"/>
    <property type="molecule type" value="Genomic_DNA"/>
</dbReference>
<keyword evidence="3" id="KW-1185">Reference proteome</keyword>
<evidence type="ECO:0000256" key="1">
    <source>
        <dbReference type="SAM" id="MobiDB-lite"/>
    </source>
</evidence>
<evidence type="ECO:0000313" key="3">
    <source>
        <dbReference type="Proteomes" id="UP000735302"/>
    </source>
</evidence>
<sequence>MVIKFEEDDGDHEDDYDNDDGGGFGGCGHGDVAEDDDNDNDVSNHGIREKRKYYSVEKEVGWGKDEQAKQGQRKLEEIEGPVDPFSFVFAGTNERRRQKKENTPDKWQSTCLISFRNGLLTSGNQFPVDSLHTNSFNPCYRINNSSRPDTFIGCSLDGAQKGRVRCDL</sequence>
<name>A0AAV4CQW9_9GAST</name>
<dbReference type="Proteomes" id="UP000735302">
    <property type="component" value="Unassembled WGS sequence"/>
</dbReference>
<evidence type="ECO:0000313" key="2">
    <source>
        <dbReference type="EMBL" id="GFO34220.1"/>
    </source>
</evidence>
<comment type="caution">
    <text evidence="2">The sequence shown here is derived from an EMBL/GenBank/DDBJ whole genome shotgun (WGS) entry which is preliminary data.</text>
</comment>
<dbReference type="AlphaFoldDB" id="A0AAV4CQW9"/>